<gene>
    <name evidence="2" type="ORF">GLOIN_2v1634951</name>
</gene>
<protein>
    <submittedName>
        <fullName evidence="2">Uncharacterized protein</fullName>
    </submittedName>
</protein>
<dbReference type="AlphaFoldDB" id="A0A2P4PT76"/>
<keyword evidence="1" id="KW-1133">Transmembrane helix</keyword>
<keyword evidence="3" id="KW-1185">Reference proteome</keyword>
<dbReference type="Proteomes" id="UP000018888">
    <property type="component" value="Unassembled WGS sequence"/>
</dbReference>
<evidence type="ECO:0000313" key="2">
    <source>
        <dbReference type="EMBL" id="POG68591.1"/>
    </source>
</evidence>
<keyword evidence="1" id="KW-0812">Transmembrane</keyword>
<proteinExistence type="predicted"/>
<keyword evidence="1" id="KW-0472">Membrane</keyword>
<reference evidence="2 3" key="2">
    <citation type="journal article" date="2018" name="New Phytol.">
        <title>High intraspecific genome diversity in the model arbuscular mycorrhizal symbiont Rhizophagus irregularis.</title>
        <authorList>
            <person name="Chen E.C.H."/>
            <person name="Morin E."/>
            <person name="Beaudet D."/>
            <person name="Noel J."/>
            <person name="Yildirir G."/>
            <person name="Ndikumana S."/>
            <person name="Charron P."/>
            <person name="St-Onge C."/>
            <person name="Giorgi J."/>
            <person name="Kruger M."/>
            <person name="Marton T."/>
            <person name="Ropars J."/>
            <person name="Grigoriev I.V."/>
            <person name="Hainaut M."/>
            <person name="Henrissat B."/>
            <person name="Roux C."/>
            <person name="Martin F."/>
            <person name="Corradi N."/>
        </authorList>
    </citation>
    <scope>NUCLEOTIDE SEQUENCE [LARGE SCALE GENOMIC DNA]</scope>
    <source>
        <strain evidence="2 3">DAOM 197198</strain>
    </source>
</reference>
<evidence type="ECO:0000256" key="1">
    <source>
        <dbReference type="SAM" id="Phobius"/>
    </source>
</evidence>
<organism evidence="2 3">
    <name type="scientific">Rhizophagus irregularis (strain DAOM 181602 / DAOM 197198 / MUCL 43194)</name>
    <name type="common">Arbuscular mycorrhizal fungus</name>
    <name type="synonym">Glomus intraradices</name>
    <dbReference type="NCBI Taxonomy" id="747089"/>
    <lineage>
        <taxon>Eukaryota</taxon>
        <taxon>Fungi</taxon>
        <taxon>Fungi incertae sedis</taxon>
        <taxon>Mucoromycota</taxon>
        <taxon>Glomeromycotina</taxon>
        <taxon>Glomeromycetes</taxon>
        <taxon>Glomerales</taxon>
        <taxon>Glomeraceae</taxon>
        <taxon>Rhizophagus</taxon>
    </lineage>
</organism>
<dbReference type="EMBL" id="AUPC02000150">
    <property type="protein sequence ID" value="POG68591.1"/>
    <property type="molecule type" value="Genomic_DNA"/>
</dbReference>
<sequence length="71" mass="8447">MNMVMRMVLIHFWLNSNISRIAFIIRHLKRVKPFTSEIQTLVFMVIILVTTMLIFYVQKETIVINGGQNFF</sequence>
<comment type="caution">
    <text evidence="2">The sequence shown here is derived from an EMBL/GenBank/DDBJ whole genome shotgun (WGS) entry which is preliminary data.</text>
</comment>
<reference evidence="2 3" key="1">
    <citation type="journal article" date="2013" name="Proc. Natl. Acad. Sci. U.S.A.">
        <title>Genome of an arbuscular mycorrhizal fungus provides insight into the oldest plant symbiosis.</title>
        <authorList>
            <person name="Tisserant E."/>
            <person name="Malbreil M."/>
            <person name="Kuo A."/>
            <person name="Kohler A."/>
            <person name="Symeonidi A."/>
            <person name="Balestrini R."/>
            <person name="Charron P."/>
            <person name="Duensing N."/>
            <person name="Frei Dit Frey N."/>
            <person name="Gianinazzi-Pearson V."/>
            <person name="Gilbert L.B."/>
            <person name="Handa Y."/>
            <person name="Herr J.R."/>
            <person name="Hijri M."/>
            <person name="Koul R."/>
            <person name="Kawaguchi M."/>
            <person name="Krajinski F."/>
            <person name="Lammers P.J."/>
            <person name="Masclaux F.G."/>
            <person name="Murat C."/>
            <person name="Morin E."/>
            <person name="Ndikumana S."/>
            <person name="Pagni M."/>
            <person name="Petitpierre D."/>
            <person name="Requena N."/>
            <person name="Rosikiewicz P."/>
            <person name="Riley R."/>
            <person name="Saito K."/>
            <person name="San Clemente H."/>
            <person name="Shapiro H."/>
            <person name="van Tuinen D."/>
            <person name="Becard G."/>
            <person name="Bonfante P."/>
            <person name="Paszkowski U."/>
            <person name="Shachar-Hill Y.Y."/>
            <person name="Tuskan G.A."/>
            <person name="Young P.W."/>
            <person name="Sanders I.R."/>
            <person name="Henrissat B."/>
            <person name="Rensing S.A."/>
            <person name="Grigoriev I.V."/>
            <person name="Corradi N."/>
            <person name="Roux C."/>
            <person name="Martin F."/>
        </authorList>
    </citation>
    <scope>NUCLEOTIDE SEQUENCE [LARGE SCALE GENOMIC DNA]</scope>
    <source>
        <strain evidence="2 3">DAOM 197198</strain>
    </source>
</reference>
<name>A0A2P4PT76_RHIID</name>
<feature type="transmembrane region" description="Helical" evidence="1">
    <location>
        <begin position="38"/>
        <end position="57"/>
    </location>
</feature>
<evidence type="ECO:0000313" key="3">
    <source>
        <dbReference type="Proteomes" id="UP000018888"/>
    </source>
</evidence>
<accession>A0A2P4PT76</accession>